<dbReference type="InterPro" id="IPR049254">
    <property type="entry name" value="Phage_tail_terminator"/>
</dbReference>
<name>A0A1M7T5G8_9FIRM</name>
<dbReference type="Pfam" id="PF20765">
    <property type="entry name" value="Phage_tail_terminator_8"/>
    <property type="match status" value="1"/>
</dbReference>
<gene>
    <name evidence="1" type="ORF">SAMN02745215_01595</name>
</gene>
<evidence type="ECO:0008006" key="3">
    <source>
        <dbReference type="Google" id="ProtNLM"/>
    </source>
</evidence>
<dbReference type="RefSeq" id="WP_072772094.1">
    <property type="nucleotide sequence ID" value="NZ_FRDN01000005.1"/>
</dbReference>
<dbReference type="AlphaFoldDB" id="A0A1M7T5G8"/>
<evidence type="ECO:0000313" key="1">
    <source>
        <dbReference type="EMBL" id="SHN65935.1"/>
    </source>
</evidence>
<accession>A0A1M7T5G8</accession>
<proteinExistence type="predicted"/>
<dbReference type="STRING" id="1121395.SAMN02745215_01595"/>
<dbReference type="EMBL" id="FRDN01000005">
    <property type="protein sequence ID" value="SHN65935.1"/>
    <property type="molecule type" value="Genomic_DNA"/>
</dbReference>
<protein>
    <recommendedName>
        <fullName evidence="3">Phage protein</fullName>
    </recommendedName>
</protein>
<dbReference type="Proteomes" id="UP000184010">
    <property type="component" value="Unassembled WGS sequence"/>
</dbReference>
<reference evidence="2" key="1">
    <citation type="submission" date="2016-12" db="EMBL/GenBank/DDBJ databases">
        <authorList>
            <person name="Varghese N."/>
            <person name="Submissions S."/>
        </authorList>
    </citation>
    <scope>NUCLEOTIDE SEQUENCE [LARGE SCALE GENOMIC DNA]</scope>
    <source>
        <strain evidence="2">DSM 11544</strain>
    </source>
</reference>
<evidence type="ECO:0000313" key="2">
    <source>
        <dbReference type="Proteomes" id="UP000184010"/>
    </source>
</evidence>
<sequence length="158" mass="18063">MSAITVNGIRDSVITILHQHFPGISVYGEEIRQGFDKPCFFVKLFPVSQNQLLGRRYQRNHSFDICYFPVVVDEGEGGEGEGNRQNHDMHDVAEQLYEAMELIPVVDEGGGLMRGTKMRHELIEGVLHFFVDYNFQVIKEATLEPLMQTMEQEGFIRG</sequence>
<organism evidence="1 2">
    <name type="scientific">Desulfitobacterium chlororespirans DSM 11544</name>
    <dbReference type="NCBI Taxonomy" id="1121395"/>
    <lineage>
        <taxon>Bacteria</taxon>
        <taxon>Bacillati</taxon>
        <taxon>Bacillota</taxon>
        <taxon>Clostridia</taxon>
        <taxon>Eubacteriales</taxon>
        <taxon>Desulfitobacteriaceae</taxon>
        <taxon>Desulfitobacterium</taxon>
    </lineage>
</organism>
<keyword evidence="2" id="KW-1185">Reference proteome</keyword>